<dbReference type="InterPro" id="IPR054357">
    <property type="entry name" value="MFE-2_N"/>
</dbReference>
<dbReference type="InterPro" id="IPR036291">
    <property type="entry name" value="NAD(P)-bd_dom_sf"/>
</dbReference>
<evidence type="ECO:0000256" key="8">
    <source>
        <dbReference type="ARBA" id="ARBA00023239"/>
    </source>
</evidence>
<dbReference type="Pfam" id="PF22622">
    <property type="entry name" value="MFE-2_hydrat-2_N"/>
    <property type="match status" value="1"/>
</dbReference>
<evidence type="ECO:0000313" key="14">
    <source>
        <dbReference type="Proteomes" id="UP001233999"/>
    </source>
</evidence>
<comment type="subcellular location">
    <subcellularLocation>
        <location evidence="1">Peroxisome</location>
    </subcellularLocation>
</comment>
<evidence type="ECO:0000313" key="13">
    <source>
        <dbReference type="EMBL" id="KAJ9579803.1"/>
    </source>
</evidence>
<dbReference type="Gene3D" id="3.40.50.720">
    <property type="entry name" value="NAD(P)-binding Rossmann-like Domain"/>
    <property type="match status" value="1"/>
</dbReference>
<keyword evidence="14" id="KW-1185">Reference proteome</keyword>
<dbReference type="GO" id="GO:0005777">
    <property type="term" value="C:peroxisome"/>
    <property type="evidence" value="ECO:0007669"/>
    <property type="project" value="UniProtKB-SubCell"/>
</dbReference>
<dbReference type="Gene3D" id="1.10.287.4290">
    <property type="match status" value="1"/>
</dbReference>
<evidence type="ECO:0000256" key="9">
    <source>
        <dbReference type="ARBA" id="ARBA00073497"/>
    </source>
</evidence>
<dbReference type="GO" id="GO:0016491">
    <property type="term" value="F:oxidoreductase activity"/>
    <property type="evidence" value="ECO:0007669"/>
    <property type="project" value="UniProtKB-KW"/>
</dbReference>
<dbReference type="InterPro" id="IPR051687">
    <property type="entry name" value="Peroxisomal_Beta-Oxidation"/>
</dbReference>
<dbReference type="EMBL" id="JASPKZ010008376">
    <property type="protein sequence ID" value="KAJ9579803.1"/>
    <property type="molecule type" value="Genomic_DNA"/>
</dbReference>
<feature type="non-terminal residue" evidence="13">
    <location>
        <position position="486"/>
    </location>
</feature>
<dbReference type="Proteomes" id="UP001233999">
    <property type="component" value="Unassembled WGS sequence"/>
</dbReference>
<keyword evidence="6" id="KW-0443">Lipid metabolism</keyword>
<dbReference type="SUPFAM" id="SSF51735">
    <property type="entry name" value="NAD(P)-binding Rossmann-fold domains"/>
    <property type="match status" value="1"/>
</dbReference>
<keyword evidence="8" id="KW-0456">Lyase</keyword>
<evidence type="ECO:0000256" key="6">
    <source>
        <dbReference type="ARBA" id="ARBA00023098"/>
    </source>
</evidence>
<evidence type="ECO:0000256" key="2">
    <source>
        <dbReference type="ARBA" id="ARBA00005005"/>
    </source>
</evidence>
<keyword evidence="7" id="KW-0576">Peroxisome</keyword>
<dbReference type="PRINTS" id="PR00080">
    <property type="entry name" value="SDRFAMILY"/>
</dbReference>
<feature type="domain" description="Ketoreductase" evidence="12">
    <location>
        <begin position="9"/>
        <end position="183"/>
    </location>
</feature>
<feature type="compositionally biased region" description="Polar residues" evidence="11">
    <location>
        <begin position="477"/>
        <end position="486"/>
    </location>
</feature>
<evidence type="ECO:0000259" key="12">
    <source>
        <dbReference type="SMART" id="SM00822"/>
    </source>
</evidence>
<sequence>MTELRFDGRVVIVTGAGAGLGRAYALLFGERGAKVVVNDLGGGRHGEGKSSKAADAVVEEIRRNGGTAVANYDSVVEGEKIVQTALDAFGRVDIVVNNAGILRDKSFARISNSDWDLIHDVHLKGAFKTTQAAWPHFRKQNYGKVIVTSSNSGLYGNFGQANYSAAKMGLVGLNNTLAIEGRKNNIHCNVIVPTAASRLTEDILPPDFFAQLRPELIAPVVVWLCHESCEETGSVIESAAGWAGKCHLVRSPGSLLRARIDDMVTPEAVRDAWEKVTDMKPAVRLESIQEASGSLMTVLEQMKANAEPSSDGKGVVAKFNYSPRDLILYALGVGSTVTNPNDLRFLYEGHENFGALPTFLVLQGVSTLMENSVTTDVFAGKEVNPARMLHGEQYLEVLRPIAVEGSLEVHCKVVDVLDKGSGTVVLVDCDTYDDNGEKVAHLQVTTFAVGMKGVTSKRTSPHNIPTADPPQRPPDASVSQKTSEDQ</sequence>
<dbReference type="CDD" id="cd05353">
    <property type="entry name" value="hydroxyacyl-CoA-like_DH_SDR_c-like"/>
    <property type="match status" value="1"/>
</dbReference>
<protein>
    <recommendedName>
        <fullName evidence="9">Peroxisomal multifunctional enzyme type 2</fullName>
    </recommendedName>
</protein>
<evidence type="ECO:0000256" key="5">
    <source>
        <dbReference type="ARBA" id="ARBA00023002"/>
    </source>
</evidence>
<dbReference type="GO" id="GO:0006631">
    <property type="term" value="P:fatty acid metabolic process"/>
    <property type="evidence" value="ECO:0007669"/>
    <property type="project" value="UniProtKB-KW"/>
</dbReference>
<dbReference type="SUPFAM" id="SSF54637">
    <property type="entry name" value="Thioesterase/thiol ester dehydrase-isomerase"/>
    <property type="match status" value="1"/>
</dbReference>
<organism evidence="13 14">
    <name type="scientific">Diploptera punctata</name>
    <name type="common">Pacific beetle cockroach</name>
    <dbReference type="NCBI Taxonomy" id="6984"/>
    <lineage>
        <taxon>Eukaryota</taxon>
        <taxon>Metazoa</taxon>
        <taxon>Ecdysozoa</taxon>
        <taxon>Arthropoda</taxon>
        <taxon>Hexapoda</taxon>
        <taxon>Insecta</taxon>
        <taxon>Pterygota</taxon>
        <taxon>Neoptera</taxon>
        <taxon>Polyneoptera</taxon>
        <taxon>Dictyoptera</taxon>
        <taxon>Blattodea</taxon>
        <taxon>Blaberoidea</taxon>
        <taxon>Blaberidae</taxon>
        <taxon>Diplopterinae</taxon>
        <taxon>Diploptera</taxon>
    </lineage>
</organism>
<dbReference type="PANTHER" id="PTHR45024">
    <property type="entry name" value="DEHYDROGENASES, SHORT CHAIN"/>
    <property type="match status" value="1"/>
</dbReference>
<accession>A0AAD7ZH20</accession>
<dbReference type="SMART" id="SM00822">
    <property type="entry name" value="PKS_KR"/>
    <property type="match status" value="1"/>
</dbReference>
<evidence type="ECO:0000256" key="3">
    <source>
        <dbReference type="ARBA" id="ARBA00006484"/>
    </source>
</evidence>
<dbReference type="InterPro" id="IPR002347">
    <property type="entry name" value="SDR_fam"/>
</dbReference>
<evidence type="ECO:0000256" key="4">
    <source>
        <dbReference type="ARBA" id="ARBA00022832"/>
    </source>
</evidence>
<evidence type="ECO:0000256" key="7">
    <source>
        <dbReference type="ARBA" id="ARBA00023140"/>
    </source>
</evidence>
<comment type="similarity">
    <text evidence="3 10">Belongs to the short-chain dehydrogenases/reductases (SDR) family.</text>
</comment>
<evidence type="ECO:0000256" key="1">
    <source>
        <dbReference type="ARBA" id="ARBA00004275"/>
    </source>
</evidence>
<comment type="caution">
    <text evidence="13">The sequence shown here is derived from an EMBL/GenBank/DDBJ whole genome shotgun (WGS) entry which is preliminary data.</text>
</comment>
<dbReference type="PANTHER" id="PTHR45024:SF2">
    <property type="entry name" value="SCP2 DOMAIN-CONTAINING PROTEIN"/>
    <property type="match status" value="1"/>
</dbReference>
<dbReference type="PRINTS" id="PR00081">
    <property type="entry name" value="GDHRDH"/>
</dbReference>
<dbReference type="InterPro" id="IPR057326">
    <property type="entry name" value="KR_dom"/>
</dbReference>
<keyword evidence="4" id="KW-0276">Fatty acid metabolism</keyword>
<reference evidence="13" key="2">
    <citation type="submission" date="2023-05" db="EMBL/GenBank/DDBJ databases">
        <authorList>
            <person name="Fouks B."/>
        </authorList>
    </citation>
    <scope>NUCLEOTIDE SEQUENCE</scope>
    <source>
        <strain evidence="13">Stay&amp;Tobe</strain>
        <tissue evidence="13">Testes</tissue>
    </source>
</reference>
<dbReference type="Pfam" id="PF00106">
    <property type="entry name" value="adh_short"/>
    <property type="match status" value="1"/>
</dbReference>
<comment type="pathway">
    <text evidence="2">Lipid metabolism; fatty acid beta-oxidation.</text>
</comment>
<keyword evidence="5" id="KW-0560">Oxidoreductase</keyword>
<name>A0AAD7ZH20_DIPPU</name>
<proteinExistence type="inferred from homology"/>
<evidence type="ECO:0000256" key="11">
    <source>
        <dbReference type="SAM" id="MobiDB-lite"/>
    </source>
</evidence>
<dbReference type="FunFam" id="3.40.50.720:FF:000185">
    <property type="entry name" value="peroxisomal multifunctional enzyme type 2"/>
    <property type="match status" value="1"/>
</dbReference>
<dbReference type="InterPro" id="IPR029069">
    <property type="entry name" value="HotDog_dom_sf"/>
</dbReference>
<feature type="region of interest" description="Disordered" evidence="11">
    <location>
        <begin position="455"/>
        <end position="486"/>
    </location>
</feature>
<reference evidence="13" key="1">
    <citation type="journal article" date="2023" name="IScience">
        <title>Live-bearing cockroach genome reveals convergent evolutionary mechanisms linked to viviparity in insects and beyond.</title>
        <authorList>
            <person name="Fouks B."/>
            <person name="Harrison M.C."/>
            <person name="Mikhailova A.A."/>
            <person name="Marchal E."/>
            <person name="English S."/>
            <person name="Carruthers M."/>
            <person name="Jennings E.C."/>
            <person name="Chiamaka E.L."/>
            <person name="Frigard R.A."/>
            <person name="Pippel M."/>
            <person name="Attardo G.M."/>
            <person name="Benoit J.B."/>
            <person name="Bornberg-Bauer E."/>
            <person name="Tobe S.S."/>
        </authorList>
    </citation>
    <scope>NUCLEOTIDE SEQUENCE</scope>
    <source>
        <strain evidence="13">Stay&amp;Tobe</strain>
    </source>
</reference>
<gene>
    <name evidence="13" type="ORF">L9F63_004549</name>
</gene>
<dbReference type="PROSITE" id="PS00061">
    <property type="entry name" value="ADH_SHORT"/>
    <property type="match status" value="1"/>
</dbReference>
<dbReference type="GO" id="GO:0018812">
    <property type="term" value="F:3-hydroxyacyl-CoA dehydratase activity"/>
    <property type="evidence" value="ECO:0007669"/>
    <property type="project" value="UniProtKB-ARBA"/>
</dbReference>
<evidence type="ECO:0000256" key="10">
    <source>
        <dbReference type="RuleBase" id="RU000363"/>
    </source>
</evidence>
<dbReference type="AlphaFoldDB" id="A0AAD7ZH20"/>
<dbReference type="Gene3D" id="3.10.129.10">
    <property type="entry name" value="Hotdog Thioesterase"/>
    <property type="match status" value="1"/>
</dbReference>
<dbReference type="InterPro" id="IPR020904">
    <property type="entry name" value="Sc_DH/Rdtase_CS"/>
</dbReference>